<protein>
    <submittedName>
        <fullName evidence="1">Uncharacterized protein</fullName>
    </submittedName>
</protein>
<comment type="caution">
    <text evidence="1">The sequence shown here is derived from an EMBL/GenBank/DDBJ whole genome shotgun (WGS) entry which is preliminary data.</text>
</comment>
<proteinExistence type="predicted"/>
<dbReference type="EMBL" id="NBIV01000155">
    <property type="protein sequence ID" value="PXF42642.1"/>
    <property type="molecule type" value="Genomic_DNA"/>
</dbReference>
<organism evidence="1 2">
    <name type="scientific">Gracilariopsis chorda</name>
    <dbReference type="NCBI Taxonomy" id="448386"/>
    <lineage>
        <taxon>Eukaryota</taxon>
        <taxon>Rhodophyta</taxon>
        <taxon>Florideophyceae</taxon>
        <taxon>Rhodymeniophycidae</taxon>
        <taxon>Gracilariales</taxon>
        <taxon>Gracilariaceae</taxon>
        <taxon>Gracilariopsis</taxon>
    </lineage>
</organism>
<evidence type="ECO:0000313" key="1">
    <source>
        <dbReference type="EMBL" id="PXF42642.1"/>
    </source>
</evidence>
<evidence type="ECO:0000313" key="2">
    <source>
        <dbReference type="Proteomes" id="UP000247409"/>
    </source>
</evidence>
<reference evidence="1 2" key="1">
    <citation type="journal article" date="2018" name="Mol. Biol. Evol.">
        <title>Analysis of the draft genome of the red seaweed Gracilariopsis chorda provides insights into genome size evolution in Rhodophyta.</title>
        <authorList>
            <person name="Lee J."/>
            <person name="Yang E.C."/>
            <person name="Graf L."/>
            <person name="Yang J.H."/>
            <person name="Qiu H."/>
            <person name="Zel Zion U."/>
            <person name="Chan C.X."/>
            <person name="Stephens T.G."/>
            <person name="Weber A.P.M."/>
            <person name="Boo G.H."/>
            <person name="Boo S.M."/>
            <person name="Kim K.M."/>
            <person name="Shin Y."/>
            <person name="Jung M."/>
            <person name="Lee S.J."/>
            <person name="Yim H.S."/>
            <person name="Lee J.H."/>
            <person name="Bhattacharya D."/>
            <person name="Yoon H.S."/>
        </authorList>
    </citation>
    <scope>NUCLEOTIDE SEQUENCE [LARGE SCALE GENOMIC DNA]</scope>
    <source>
        <strain evidence="1 2">SKKU-2015</strain>
        <tissue evidence="1">Whole body</tissue>
    </source>
</reference>
<keyword evidence="2" id="KW-1185">Reference proteome</keyword>
<gene>
    <name evidence="1" type="ORF">BWQ96_07646</name>
</gene>
<sequence>MQLPPITLTWLSNSPREHRSCENNLAEDSSVFPRLQGGHVGAPARRAAAKAAPPAAAATPRLRLARSCPMRCEYARCFHCRSEQRFALMCGRRSLRWSVAFERSALGCSLFSEDAFTNTEHPKLAYNTTAATNPRALERIVRCCRQSAPSIPAPRNTVHHIYVFDQRLYHGLLALRLPHPHSVIVRPTNYTRSVRATPNIVHRMCVFRPAAHHRLPTL</sequence>
<accession>A0A2V3IKN1</accession>
<dbReference type="AlphaFoldDB" id="A0A2V3IKN1"/>
<name>A0A2V3IKN1_9FLOR</name>
<dbReference type="Proteomes" id="UP000247409">
    <property type="component" value="Unassembled WGS sequence"/>
</dbReference>